<evidence type="ECO:0000313" key="3">
    <source>
        <dbReference type="Proteomes" id="UP000001646"/>
    </source>
</evidence>
<reference evidence="2" key="2">
    <citation type="submission" date="2025-08" db="UniProtKB">
        <authorList>
            <consortium name="Ensembl"/>
        </authorList>
    </citation>
    <scope>IDENTIFICATION</scope>
</reference>
<dbReference type="AlphaFoldDB" id="G1KYS0"/>
<feature type="region of interest" description="Disordered" evidence="1">
    <location>
        <begin position="117"/>
        <end position="141"/>
    </location>
</feature>
<feature type="region of interest" description="Disordered" evidence="1">
    <location>
        <begin position="226"/>
        <end position="248"/>
    </location>
</feature>
<evidence type="ECO:0000313" key="2">
    <source>
        <dbReference type="Ensembl" id="ENSACAP00000021127.3"/>
    </source>
</evidence>
<keyword evidence="3" id="KW-1185">Reference proteome</keyword>
<reference evidence="2" key="3">
    <citation type="submission" date="2025-09" db="UniProtKB">
        <authorList>
            <consortium name="Ensembl"/>
        </authorList>
    </citation>
    <scope>IDENTIFICATION</scope>
</reference>
<dbReference type="HOGENOM" id="CLU_1008161_0_0_1"/>
<evidence type="ECO:0000256" key="1">
    <source>
        <dbReference type="SAM" id="MobiDB-lite"/>
    </source>
</evidence>
<accession>G1KYS0</accession>
<dbReference type="Bgee" id="ENSACAG00000027782">
    <property type="expression patterns" value="Expressed in dewlap and 2 other cell types or tissues"/>
</dbReference>
<dbReference type="InterPro" id="IPR027886">
    <property type="entry name" value="SPMIP4"/>
</dbReference>
<dbReference type="Pfam" id="PF15093">
    <property type="entry name" value="SPMIP4-like"/>
    <property type="match status" value="1"/>
</dbReference>
<proteinExistence type="predicted"/>
<dbReference type="Proteomes" id="UP000001646">
    <property type="component" value="Chromosome 6"/>
</dbReference>
<dbReference type="Ensembl" id="ENSACAT00000025314.3">
    <property type="protein sequence ID" value="ENSACAP00000021127.3"/>
    <property type="gene ID" value="ENSACAG00000027782.3"/>
</dbReference>
<sequence length="466" mass="53472">MKGGQRLARCDVVYPESHRKYEPPYRFGHENHYNSNAQDTLPRLPDLPENSVQYTNDEKYQSSGSGLVENRYRPFHPYINCHTHMKGHPHRNEGAGEPCNIARNTIGWQEQHDSSDFAEENDEFYDPRDSRTQAPKPAVKPPELDISYRAANLLESVKKALWMSTYKRDYTGTGSMNPLMLEDYDAKIIGRATGELGKYVDLRESFPSATSQVRPLEGRIARALQGKQSHISNSQQNDSSDVHRPSLQYADDSPRYLEETWNNSRTSPGASQQDPNVAKTLKLIEYLLQPPIQPPREYPRENGQIRKFPQNKYQKITDTWKTDKLYQRQIDIPSEPESTQKPEEPIYYEDLPPSRLSRYIIWHHPVSLSKPGTKNQFVGKQTNKPTPGHVPDLRDIQPSPSFPKWIPNCGVARPQTKLLDIQNSFSKGGAIKILKDLTQGGVRDLRDHDKEGRRHKFQGIHASFLH</sequence>
<dbReference type="PANTHER" id="PTHR31393">
    <property type="entry name" value="C5ORF31"/>
    <property type="match status" value="1"/>
</dbReference>
<dbReference type="PANTHER" id="PTHR31393:SF2">
    <property type="entry name" value="CHROMOSOME 7 OPEN READING FRAME 31"/>
    <property type="match status" value="1"/>
</dbReference>
<dbReference type="GO" id="GO:0005813">
    <property type="term" value="C:centrosome"/>
    <property type="evidence" value="ECO:0000318"/>
    <property type="project" value="GO_Central"/>
</dbReference>
<organism evidence="2 3">
    <name type="scientific">Anolis carolinensis</name>
    <name type="common">Green anole</name>
    <name type="synonym">American chameleon</name>
    <dbReference type="NCBI Taxonomy" id="28377"/>
    <lineage>
        <taxon>Eukaryota</taxon>
        <taxon>Metazoa</taxon>
        <taxon>Chordata</taxon>
        <taxon>Craniata</taxon>
        <taxon>Vertebrata</taxon>
        <taxon>Euteleostomi</taxon>
        <taxon>Lepidosauria</taxon>
        <taxon>Squamata</taxon>
        <taxon>Bifurcata</taxon>
        <taxon>Unidentata</taxon>
        <taxon>Episquamata</taxon>
        <taxon>Toxicofera</taxon>
        <taxon>Iguania</taxon>
        <taxon>Dactyloidae</taxon>
        <taxon>Anolis</taxon>
    </lineage>
</organism>
<dbReference type="GeneTree" id="ENSGT00390000015236"/>
<name>G1KYS0_ANOCA</name>
<reference evidence="2 3" key="1">
    <citation type="submission" date="2009-12" db="EMBL/GenBank/DDBJ databases">
        <title>The Genome Sequence of Anolis carolinensis (Green Anole Lizard).</title>
        <authorList>
            <consortium name="The Genome Sequencing Platform"/>
            <person name="Di Palma F."/>
            <person name="Alfoldi J."/>
            <person name="Heiman D."/>
            <person name="Young S."/>
            <person name="Grabherr M."/>
            <person name="Johnson J."/>
            <person name="Lander E.S."/>
            <person name="Lindblad-Toh K."/>
        </authorList>
    </citation>
    <scope>NUCLEOTIDE SEQUENCE [LARGE SCALE GENOMIC DNA]</scope>
    <source>
        <strain evidence="2 3">JBL SC #1</strain>
    </source>
</reference>
<feature type="compositionally biased region" description="Polar residues" evidence="1">
    <location>
        <begin position="226"/>
        <end position="239"/>
    </location>
</feature>
<dbReference type="InParanoid" id="G1KYS0"/>
<dbReference type="eggNOG" id="ENOG502QUAM">
    <property type="taxonomic scope" value="Eukaryota"/>
</dbReference>
<protein>
    <submittedName>
        <fullName evidence="2">Uncharacterized protein</fullName>
    </submittedName>
</protein>